<evidence type="ECO:0000256" key="3">
    <source>
        <dbReference type="ARBA" id="ARBA00023136"/>
    </source>
</evidence>
<evidence type="ECO:0000256" key="1">
    <source>
        <dbReference type="ARBA" id="ARBA00022692"/>
    </source>
</evidence>
<comment type="caution">
    <text evidence="6">The sequence shown here is derived from an EMBL/GenBank/DDBJ whole genome shotgun (WGS) entry which is preliminary data.</text>
</comment>
<evidence type="ECO:0000313" key="7">
    <source>
        <dbReference type="Proteomes" id="UP000823615"/>
    </source>
</evidence>
<feature type="transmembrane region" description="Helical" evidence="4">
    <location>
        <begin position="238"/>
        <end position="256"/>
    </location>
</feature>
<dbReference type="SUPFAM" id="SSF103473">
    <property type="entry name" value="MFS general substrate transporter"/>
    <property type="match status" value="1"/>
</dbReference>
<dbReference type="PROSITE" id="PS50850">
    <property type="entry name" value="MFS"/>
    <property type="match status" value="1"/>
</dbReference>
<feature type="transmembrane region" description="Helical" evidence="4">
    <location>
        <begin position="370"/>
        <end position="392"/>
    </location>
</feature>
<sequence length="430" mass="47332">MSEKKGLSGYWKTTFLIGLGFFTMGLMDPLYDTYVPMFLGSFIESQALVGTVMTLDNVLAIFLIPIFSALSDRTDTRIGRRMPYIITLLPLAAIFFALVPFSALESLVFLCITIFMLNIFKQAVRGPVVALMPDMVPSELRSEANGVINTMGGLATILGTVLLARLMDVKVHVPGFGERDMILAFPVASVFVLVAVILLFIFVKEKKSTVAAADKGEKEEKEPLLKSLKEIFSEKEKSALFILLSLLCWFIAYQGILPFIGEYTATELGASSGVAALSAGMVGIAYAIFAVPSGKFAHRYGRKKTIRGALLAIVIVLLLVFLHGTLTAGMNASFRLYSFWVLLFLFGIFWVTVVTNSFPMLWQMADYQTIGIYTGAYYFFSQLASIIAPPLAGGSIDLFGYPALFLFGLVFMLIALILMRFVHRGEPEDD</sequence>
<dbReference type="GO" id="GO:0022857">
    <property type="term" value="F:transmembrane transporter activity"/>
    <property type="evidence" value="ECO:0007669"/>
    <property type="project" value="InterPro"/>
</dbReference>
<evidence type="ECO:0000256" key="4">
    <source>
        <dbReference type="SAM" id="Phobius"/>
    </source>
</evidence>
<feature type="domain" description="Major facilitator superfamily (MFS) profile" evidence="5">
    <location>
        <begin position="13"/>
        <end position="426"/>
    </location>
</feature>
<evidence type="ECO:0000256" key="2">
    <source>
        <dbReference type="ARBA" id="ARBA00022989"/>
    </source>
</evidence>
<dbReference type="InterPro" id="IPR011701">
    <property type="entry name" value="MFS"/>
</dbReference>
<dbReference type="Pfam" id="PF07690">
    <property type="entry name" value="MFS_1"/>
    <property type="match status" value="1"/>
</dbReference>
<evidence type="ECO:0000259" key="5">
    <source>
        <dbReference type="PROSITE" id="PS50850"/>
    </source>
</evidence>
<feature type="transmembrane region" description="Helical" evidence="4">
    <location>
        <begin position="183"/>
        <end position="203"/>
    </location>
</feature>
<dbReference type="PANTHER" id="PTHR23528:SF1">
    <property type="entry name" value="MAJOR FACILITATOR SUPERFAMILY (MFS) PROFILE DOMAIN-CONTAINING PROTEIN"/>
    <property type="match status" value="1"/>
</dbReference>
<proteinExistence type="predicted"/>
<protein>
    <submittedName>
        <fullName evidence="6">MFS transporter</fullName>
    </submittedName>
</protein>
<evidence type="ECO:0000313" key="6">
    <source>
        <dbReference type="EMBL" id="MBO8436282.1"/>
    </source>
</evidence>
<dbReference type="InterPro" id="IPR036259">
    <property type="entry name" value="MFS_trans_sf"/>
</dbReference>
<dbReference type="PANTHER" id="PTHR23528">
    <property type="match status" value="1"/>
</dbReference>
<feature type="transmembrane region" description="Helical" evidence="4">
    <location>
        <begin position="107"/>
        <end position="124"/>
    </location>
</feature>
<name>A0A9D9H5U8_9SPIO</name>
<feature type="transmembrane region" description="Helical" evidence="4">
    <location>
        <begin position="82"/>
        <end position="101"/>
    </location>
</feature>
<feature type="transmembrane region" description="Helical" evidence="4">
    <location>
        <begin position="398"/>
        <end position="418"/>
    </location>
</feature>
<feature type="transmembrane region" description="Helical" evidence="4">
    <location>
        <begin position="309"/>
        <end position="330"/>
    </location>
</feature>
<organism evidence="6 7">
    <name type="scientific">Candidatus Ornithospirochaeta stercoripullorum</name>
    <dbReference type="NCBI Taxonomy" id="2840899"/>
    <lineage>
        <taxon>Bacteria</taxon>
        <taxon>Pseudomonadati</taxon>
        <taxon>Spirochaetota</taxon>
        <taxon>Spirochaetia</taxon>
        <taxon>Spirochaetales</taxon>
        <taxon>Spirochaetaceae</taxon>
        <taxon>Spirochaetaceae incertae sedis</taxon>
        <taxon>Candidatus Ornithospirochaeta</taxon>
    </lineage>
</organism>
<accession>A0A9D9H5U8</accession>
<feature type="transmembrane region" description="Helical" evidence="4">
    <location>
        <begin position="268"/>
        <end position="289"/>
    </location>
</feature>
<keyword evidence="3 4" id="KW-0472">Membrane</keyword>
<keyword evidence="1 4" id="KW-0812">Transmembrane</keyword>
<reference evidence="6" key="2">
    <citation type="journal article" date="2021" name="PeerJ">
        <title>Extensive microbial diversity within the chicken gut microbiome revealed by metagenomics and culture.</title>
        <authorList>
            <person name="Gilroy R."/>
            <person name="Ravi A."/>
            <person name="Getino M."/>
            <person name="Pursley I."/>
            <person name="Horton D.L."/>
            <person name="Alikhan N.F."/>
            <person name="Baker D."/>
            <person name="Gharbi K."/>
            <person name="Hall N."/>
            <person name="Watson M."/>
            <person name="Adriaenssens E.M."/>
            <person name="Foster-Nyarko E."/>
            <person name="Jarju S."/>
            <person name="Secka A."/>
            <person name="Antonio M."/>
            <person name="Oren A."/>
            <person name="Chaudhuri R.R."/>
            <person name="La Ragione R."/>
            <person name="Hildebrand F."/>
            <person name="Pallen M.J."/>
        </authorList>
    </citation>
    <scope>NUCLEOTIDE SEQUENCE</scope>
    <source>
        <strain evidence="6">7293</strain>
    </source>
</reference>
<gene>
    <name evidence="6" type="ORF">IAA97_04825</name>
</gene>
<keyword evidence="2 4" id="KW-1133">Transmembrane helix</keyword>
<dbReference type="Proteomes" id="UP000823615">
    <property type="component" value="Unassembled WGS sequence"/>
</dbReference>
<dbReference type="Gene3D" id="1.20.1250.20">
    <property type="entry name" value="MFS general substrate transporter like domains"/>
    <property type="match status" value="2"/>
</dbReference>
<feature type="transmembrane region" description="Helical" evidence="4">
    <location>
        <begin position="144"/>
        <end position="163"/>
    </location>
</feature>
<feature type="transmembrane region" description="Helical" evidence="4">
    <location>
        <begin position="47"/>
        <end position="70"/>
    </location>
</feature>
<dbReference type="AlphaFoldDB" id="A0A9D9H5U8"/>
<dbReference type="InterPro" id="IPR020846">
    <property type="entry name" value="MFS_dom"/>
</dbReference>
<feature type="transmembrane region" description="Helical" evidence="4">
    <location>
        <begin position="336"/>
        <end position="358"/>
    </location>
</feature>
<feature type="transmembrane region" description="Helical" evidence="4">
    <location>
        <begin position="9"/>
        <end position="27"/>
    </location>
</feature>
<dbReference type="EMBL" id="JADIMT010000059">
    <property type="protein sequence ID" value="MBO8436282.1"/>
    <property type="molecule type" value="Genomic_DNA"/>
</dbReference>
<reference evidence="6" key="1">
    <citation type="submission" date="2020-10" db="EMBL/GenBank/DDBJ databases">
        <authorList>
            <person name="Gilroy R."/>
        </authorList>
    </citation>
    <scope>NUCLEOTIDE SEQUENCE</scope>
    <source>
        <strain evidence="6">7293</strain>
    </source>
</reference>